<dbReference type="RefSeq" id="WP_072914993.1">
    <property type="nucleotide sequence ID" value="NZ_FQYQ01000007.1"/>
</dbReference>
<sequence length="320" mass="35795">MIPKYIVLKEKINEDILSDIYPLDSKLPTEVELAEKYNVSRSTVRQALELLVNDGIISKRWGSGNTVISKSDSSKKKTVMILMPEMKSPHSQTILEDLTSTLVKEGYTIESHETLQQYSLEREHLSTMLSDIYSGLIIAPVCSARPSTNSDLLRLLLKRQIPVIFLESAPAGLYNTTVVASDNYGRGYQMARRFINSGRKRLGGIFIHDSATSIATFSGYVDAIRDAGLTICDSCFLWCNSVDPHGINTRNVTFINKFLKHACEEAEIIYLDDDTIGTEWLFPVKTNQLELSKPIGKEVAKKLIETKKNGNASSITIPYH</sequence>
<dbReference type="SMART" id="SM00345">
    <property type="entry name" value="HTH_GNTR"/>
    <property type="match status" value="1"/>
</dbReference>
<accession>A0A1M6F8M6</accession>
<dbReference type="PANTHER" id="PTHR30146:SF148">
    <property type="entry name" value="HTH-TYPE TRANSCRIPTIONAL REPRESSOR PURR-RELATED"/>
    <property type="match status" value="1"/>
</dbReference>
<dbReference type="AlphaFoldDB" id="A0A1M6F8M6"/>
<proteinExistence type="predicted"/>
<dbReference type="EMBL" id="FQYQ01000007">
    <property type="protein sequence ID" value="SHI94040.1"/>
    <property type="molecule type" value="Genomic_DNA"/>
</dbReference>
<evidence type="ECO:0000313" key="6">
    <source>
        <dbReference type="EMBL" id="SHI94040.1"/>
    </source>
</evidence>
<evidence type="ECO:0000313" key="7">
    <source>
        <dbReference type="Proteomes" id="UP000184185"/>
    </source>
</evidence>
<dbReference type="InterPro" id="IPR036388">
    <property type="entry name" value="WH-like_DNA-bd_sf"/>
</dbReference>
<name>A0A1M6F8M6_PSEXY</name>
<keyword evidence="4" id="KW-0804">Transcription</keyword>
<dbReference type="PROSITE" id="PS50949">
    <property type="entry name" value="HTH_GNTR"/>
    <property type="match status" value="1"/>
</dbReference>
<keyword evidence="7" id="KW-1185">Reference proteome</keyword>
<dbReference type="GO" id="GO:0000976">
    <property type="term" value="F:transcription cis-regulatory region binding"/>
    <property type="evidence" value="ECO:0007669"/>
    <property type="project" value="TreeGrafter"/>
</dbReference>
<organism evidence="6 7">
    <name type="scientific">Pseudobutyrivibrio xylanivorans DSM 14809</name>
    <dbReference type="NCBI Taxonomy" id="1123012"/>
    <lineage>
        <taxon>Bacteria</taxon>
        <taxon>Bacillati</taxon>
        <taxon>Bacillota</taxon>
        <taxon>Clostridia</taxon>
        <taxon>Lachnospirales</taxon>
        <taxon>Lachnospiraceae</taxon>
        <taxon>Pseudobutyrivibrio</taxon>
    </lineage>
</organism>
<evidence type="ECO:0000256" key="2">
    <source>
        <dbReference type="ARBA" id="ARBA00023015"/>
    </source>
</evidence>
<dbReference type="Proteomes" id="UP000184185">
    <property type="component" value="Unassembled WGS sequence"/>
</dbReference>
<evidence type="ECO:0000256" key="1">
    <source>
        <dbReference type="ARBA" id="ARBA00022491"/>
    </source>
</evidence>
<keyword evidence="2" id="KW-0805">Transcription regulation</keyword>
<evidence type="ECO:0000256" key="4">
    <source>
        <dbReference type="ARBA" id="ARBA00023163"/>
    </source>
</evidence>
<dbReference type="InterPro" id="IPR001761">
    <property type="entry name" value="Peripla_BP/Lac1_sug-bd_dom"/>
</dbReference>
<dbReference type="SUPFAM" id="SSF46785">
    <property type="entry name" value="Winged helix' DNA-binding domain"/>
    <property type="match status" value="1"/>
</dbReference>
<dbReference type="OrthoDB" id="9813468at2"/>
<evidence type="ECO:0000259" key="5">
    <source>
        <dbReference type="PROSITE" id="PS50949"/>
    </source>
</evidence>
<dbReference type="Gene3D" id="3.40.50.2300">
    <property type="match status" value="2"/>
</dbReference>
<dbReference type="SUPFAM" id="SSF53822">
    <property type="entry name" value="Periplasmic binding protein-like I"/>
    <property type="match status" value="1"/>
</dbReference>
<dbReference type="CDD" id="cd07377">
    <property type="entry name" value="WHTH_GntR"/>
    <property type="match status" value="1"/>
</dbReference>
<keyword evidence="1" id="KW-0678">Repressor</keyword>
<dbReference type="InterPro" id="IPR000524">
    <property type="entry name" value="Tscrpt_reg_HTH_GntR"/>
</dbReference>
<feature type="domain" description="HTH gntR-type" evidence="5">
    <location>
        <begin position="2"/>
        <end position="70"/>
    </location>
</feature>
<keyword evidence="3" id="KW-0238">DNA-binding</keyword>
<dbReference type="Pfam" id="PF00532">
    <property type="entry name" value="Peripla_BP_1"/>
    <property type="match status" value="1"/>
</dbReference>
<dbReference type="Gene3D" id="1.10.10.10">
    <property type="entry name" value="Winged helix-like DNA-binding domain superfamily/Winged helix DNA-binding domain"/>
    <property type="match status" value="1"/>
</dbReference>
<dbReference type="PRINTS" id="PR00035">
    <property type="entry name" value="HTHGNTR"/>
</dbReference>
<dbReference type="InterPro" id="IPR028082">
    <property type="entry name" value="Peripla_BP_I"/>
</dbReference>
<evidence type="ECO:0000256" key="3">
    <source>
        <dbReference type="ARBA" id="ARBA00023125"/>
    </source>
</evidence>
<dbReference type="PANTHER" id="PTHR30146">
    <property type="entry name" value="LACI-RELATED TRANSCRIPTIONAL REPRESSOR"/>
    <property type="match status" value="1"/>
</dbReference>
<gene>
    <name evidence="6" type="ORF">SAMN02745725_01419</name>
</gene>
<dbReference type="GO" id="GO:0003700">
    <property type="term" value="F:DNA-binding transcription factor activity"/>
    <property type="evidence" value="ECO:0007669"/>
    <property type="project" value="InterPro"/>
</dbReference>
<dbReference type="Pfam" id="PF00392">
    <property type="entry name" value="GntR"/>
    <property type="match status" value="1"/>
</dbReference>
<dbReference type="InterPro" id="IPR036390">
    <property type="entry name" value="WH_DNA-bd_sf"/>
</dbReference>
<protein>
    <submittedName>
        <fullName evidence="6">GntR family transcriptional regulator, arabinose operon transcriptional repressor</fullName>
    </submittedName>
</protein>
<reference evidence="6 7" key="1">
    <citation type="submission" date="2016-11" db="EMBL/GenBank/DDBJ databases">
        <authorList>
            <person name="Jaros S."/>
            <person name="Januszkiewicz K."/>
            <person name="Wedrychowicz H."/>
        </authorList>
    </citation>
    <scope>NUCLEOTIDE SEQUENCE [LARGE SCALE GENOMIC DNA]</scope>
    <source>
        <strain evidence="6 7">DSM 14809</strain>
    </source>
</reference>